<dbReference type="Pfam" id="PF03279">
    <property type="entry name" value="Lip_A_acyltrans"/>
    <property type="match status" value="1"/>
</dbReference>
<dbReference type="PANTHER" id="PTHR30606:SF10">
    <property type="entry name" value="PHOSPHATIDYLINOSITOL MANNOSIDE ACYLTRANSFERASE"/>
    <property type="match status" value="1"/>
</dbReference>
<evidence type="ECO:0000256" key="6">
    <source>
        <dbReference type="ARBA" id="ARBA00023315"/>
    </source>
</evidence>
<dbReference type="EMBL" id="FMZO01000003">
    <property type="protein sequence ID" value="SDC64905.1"/>
    <property type="molecule type" value="Genomic_DNA"/>
</dbReference>
<keyword evidence="7" id="KW-0812">Transmembrane</keyword>
<evidence type="ECO:0000313" key="9">
    <source>
        <dbReference type="Proteomes" id="UP000198757"/>
    </source>
</evidence>
<evidence type="ECO:0000256" key="4">
    <source>
        <dbReference type="ARBA" id="ARBA00022679"/>
    </source>
</evidence>
<keyword evidence="2" id="KW-1003">Cell membrane</keyword>
<organism evidence="8 9">
    <name type="scientific">Niabella drilacis (strain DSM 25811 / CCM 8410 / CCUG 62505 / LMG 26954 / E90)</name>
    <dbReference type="NCBI Taxonomy" id="1285928"/>
    <lineage>
        <taxon>Bacteria</taxon>
        <taxon>Pseudomonadati</taxon>
        <taxon>Bacteroidota</taxon>
        <taxon>Chitinophagia</taxon>
        <taxon>Chitinophagales</taxon>
        <taxon>Chitinophagaceae</taxon>
        <taxon>Niabella</taxon>
    </lineage>
</organism>
<dbReference type="GO" id="GO:0009247">
    <property type="term" value="P:glycolipid biosynthetic process"/>
    <property type="evidence" value="ECO:0007669"/>
    <property type="project" value="UniProtKB-ARBA"/>
</dbReference>
<dbReference type="PANTHER" id="PTHR30606">
    <property type="entry name" value="LIPID A BIOSYNTHESIS LAUROYL ACYLTRANSFERASE"/>
    <property type="match status" value="1"/>
</dbReference>
<dbReference type="CDD" id="cd07984">
    <property type="entry name" value="LPLAT_LABLAT-like"/>
    <property type="match status" value="1"/>
</dbReference>
<dbReference type="InterPro" id="IPR004960">
    <property type="entry name" value="LipA_acyltrans"/>
</dbReference>
<evidence type="ECO:0000256" key="2">
    <source>
        <dbReference type="ARBA" id="ARBA00022475"/>
    </source>
</evidence>
<reference evidence="9" key="1">
    <citation type="submission" date="2016-10" db="EMBL/GenBank/DDBJ databases">
        <authorList>
            <person name="Varghese N."/>
            <person name="Submissions S."/>
        </authorList>
    </citation>
    <scope>NUCLEOTIDE SEQUENCE [LARGE SCALE GENOMIC DNA]</scope>
    <source>
        <strain evidence="9">DSM 25811 / CCM 8410 / LMG 26954 / E90</strain>
    </source>
</reference>
<keyword evidence="7" id="KW-1133">Transmembrane helix</keyword>
<evidence type="ECO:0000256" key="5">
    <source>
        <dbReference type="ARBA" id="ARBA00023136"/>
    </source>
</evidence>
<dbReference type="Proteomes" id="UP000198757">
    <property type="component" value="Unassembled WGS sequence"/>
</dbReference>
<sequence length="292" mass="34468">MYYIVYGFLYLCSLLPLPVLYLLSDFFYAVVYYLIGYRKKVVMNNLAIAFPEKTMEERERIAKDFYHKFIDSFVETVKLLSAPDLFFEKRFTGNWEMINRYYDEGRSVQLHLGHTFNWEWGNVQVVRKIKHTFLGVYMPISSKPLNRVFKKLRSRSGAVLLSAGNLTREFIPYRHSMYCLGLVADQSPGRLHKAKWFTFFNRKTAFTIGPAKSAVTNNAVVLFAAIERKKRGYYHVTFTLAEENPKNNSTEAQLTQRFVAFLEATIRKNPDMWLWSHRRWKHEWKEGDVMGE</sequence>
<keyword evidence="6" id="KW-0012">Acyltransferase</keyword>
<keyword evidence="3" id="KW-0997">Cell inner membrane</keyword>
<keyword evidence="4 8" id="KW-0808">Transferase</keyword>
<keyword evidence="5 7" id="KW-0472">Membrane</keyword>
<dbReference type="OrthoDB" id="9801955at2"/>
<keyword evidence="9" id="KW-1185">Reference proteome</keyword>
<protein>
    <submittedName>
        <fullName evidence="8">KDO2-lipid IV(A) lauroyltransferase</fullName>
    </submittedName>
</protein>
<proteinExistence type="predicted"/>
<accession>A0A1G6NCK9</accession>
<dbReference type="GO" id="GO:0016746">
    <property type="term" value="F:acyltransferase activity"/>
    <property type="evidence" value="ECO:0007669"/>
    <property type="project" value="UniProtKB-KW"/>
</dbReference>
<dbReference type="RefSeq" id="WP_090389384.1">
    <property type="nucleotide sequence ID" value="NZ_FMZO01000003.1"/>
</dbReference>
<dbReference type="GO" id="GO:0005886">
    <property type="term" value="C:plasma membrane"/>
    <property type="evidence" value="ECO:0007669"/>
    <property type="project" value="UniProtKB-SubCell"/>
</dbReference>
<name>A0A1G6NCK9_NIADE</name>
<evidence type="ECO:0000256" key="3">
    <source>
        <dbReference type="ARBA" id="ARBA00022519"/>
    </source>
</evidence>
<evidence type="ECO:0000256" key="1">
    <source>
        <dbReference type="ARBA" id="ARBA00004533"/>
    </source>
</evidence>
<dbReference type="AlphaFoldDB" id="A0A1G6NCK9"/>
<dbReference type="STRING" id="1285928.SAMN04487894_103213"/>
<gene>
    <name evidence="8" type="ORF">SAMN04487894_103213</name>
</gene>
<evidence type="ECO:0000313" key="8">
    <source>
        <dbReference type="EMBL" id="SDC64905.1"/>
    </source>
</evidence>
<evidence type="ECO:0000256" key="7">
    <source>
        <dbReference type="SAM" id="Phobius"/>
    </source>
</evidence>
<comment type="subcellular location">
    <subcellularLocation>
        <location evidence="1">Cell inner membrane</location>
    </subcellularLocation>
</comment>
<feature type="transmembrane region" description="Helical" evidence="7">
    <location>
        <begin position="6"/>
        <end position="35"/>
    </location>
</feature>